<comment type="subcellular location">
    <subcellularLocation>
        <location evidence="1 12">Cytoplasm</location>
    </subcellularLocation>
</comment>
<evidence type="ECO:0000256" key="11">
    <source>
        <dbReference type="ARBA" id="ARBA00048823"/>
    </source>
</evidence>
<evidence type="ECO:0000256" key="12">
    <source>
        <dbReference type="HAMAP-Rule" id="MF_00176"/>
    </source>
</evidence>
<dbReference type="InterPro" id="IPR015866">
    <property type="entry name" value="Ser-tRNA-synth_1_N"/>
</dbReference>
<evidence type="ECO:0000256" key="13">
    <source>
        <dbReference type="PIRSR" id="PIRSR001529-1"/>
    </source>
</evidence>
<comment type="domain">
    <text evidence="12">Consists of two distinct domains, a catalytic core and a N-terminal extension that is involved in tRNA binding.</text>
</comment>
<dbReference type="Pfam" id="PF02403">
    <property type="entry name" value="Seryl_tRNA_N"/>
    <property type="match status" value="1"/>
</dbReference>
<dbReference type="HAMAP" id="MF_00176">
    <property type="entry name" value="Ser_tRNA_synth_type1"/>
    <property type="match status" value="1"/>
</dbReference>
<comment type="function">
    <text evidence="12">Catalyzes the attachment of serine to tRNA(Ser). Is also able to aminoacylate tRNA(Sec) with serine, to form the misacylated tRNA L-seryl-tRNA(Sec), which will be further converted into selenocysteinyl-tRNA(Sec).</text>
</comment>
<dbReference type="GO" id="GO:0006434">
    <property type="term" value="P:seryl-tRNA aminoacylation"/>
    <property type="evidence" value="ECO:0007669"/>
    <property type="project" value="UniProtKB-UniRule"/>
</dbReference>
<dbReference type="InterPro" id="IPR042103">
    <property type="entry name" value="SerRS_1_N_sf"/>
</dbReference>
<evidence type="ECO:0000256" key="5">
    <source>
        <dbReference type="ARBA" id="ARBA00022598"/>
    </source>
</evidence>
<evidence type="ECO:0000313" key="16">
    <source>
        <dbReference type="EMBL" id="AYM86797.1"/>
    </source>
</evidence>
<reference evidence="16 17" key="1">
    <citation type="submission" date="2018-10" db="EMBL/GenBank/DDBJ databases">
        <title>Complete Genome Sequence and Transcriptomic Profiles of a Marine Bacterium, Pseudoalteromonas agarivorans Hao 2018.</title>
        <authorList>
            <person name="Hao L."/>
        </authorList>
    </citation>
    <scope>NUCLEOTIDE SEQUENCE [LARGE SCALE GENOMIC DNA]</scope>
    <source>
        <strain evidence="16 17">Hao 2018</strain>
    </source>
</reference>
<evidence type="ECO:0000256" key="9">
    <source>
        <dbReference type="ARBA" id="ARBA00023146"/>
    </source>
</evidence>
<keyword evidence="4 12" id="KW-0963">Cytoplasm</keyword>
<dbReference type="SUPFAM" id="SSF46589">
    <property type="entry name" value="tRNA-binding arm"/>
    <property type="match status" value="1"/>
</dbReference>
<dbReference type="CDD" id="cd00770">
    <property type="entry name" value="SerRS_core"/>
    <property type="match status" value="1"/>
</dbReference>
<comment type="catalytic activity">
    <reaction evidence="10 12">
        <text>tRNA(Sec) + L-serine + ATP = L-seryl-tRNA(Sec) + AMP + diphosphate + H(+)</text>
        <dbReference type="Rhea" id="RHEA:42580"/>
        <dbReference type="Rhea" id="RHEA-COMP:9742"/>
        <dbReference type="Rhea" id="RHEA-COMP:10128"/>
        <dbReference type="ChEBI" id="CHEBI:15378"/>
        <dbReference type="ChEBI" id="CHEBI:30616"/>
        <dbReference type="ChEBI" id="CHEBI:33019"/>
        <dbReference type="ChEBI" id="CHEBI:33384"/>
        <dbReference type="ChEBI" id="CHEBI:78442"/>
        <dbReference type="ChEBI" id="CHEBI:78533"/>
        <dbReference type="ChEBI" id="CHEBI:456215"/>
        <dbReference type="EC" id="6.1.1.11"/>
    </reaction>
</comment>
<evidence type="ECO:0000256" key="14">
    <source>
        <dbReference type="PIRSR" id="PIRSR001529-2"/>
    </source>
</evidence>
<dbReference type="InterPro" id="IPR033729">
    <property type="entry name" value="SerRS_core"/>
</dbReference>
<feature type="binding site" evidence="13">
    <location>
        <position position="239"/>
    </location>
    <ligand>
        <name>L-serine</name>
        <dbReference type="ChEBI" id="CHEBI:33384"/>
    </ligand>
</feature>
<dbReference type="GO" id="GO:0004828">
    <property type="term" value="F:serine-tRNA ligase activity"/>
    <property type="evidence" value="ECO:0007669"/>
    <property type="project" value="UniProtKB-UniRule"/>
</dbReference>
<dbReference type="GO" id="GO:0016260">
    <property type="term" value="P:selenocysteine biosynthetic process"/>
    <property type="evidence" value="ECO:0007669"/>
    <property type="project" value="UniProtKB-UniRule"/>
</dbReference>
<evidence type="ECO:0000259" key="15">
    <source>
        <dbReference type="PROSITE" id="PS50862"/>
    </source>
</evidence>
<dbReference type="Gene3D" id="1.10.287.40">
    <property type="entry name" value="Serine-tRNA synthetase, tRNA binding domain"/>
    <property type="match status" value="1"/>
</dbReference>
<dbReference type="PRINTS" id="PR00981">
    <property type="entry name" value="TRNASYNTHSER"/>
</dbReference>
<dbReference type="InterPro" id="IPR002314">
    <property type="entry name" value="aa-tRNA-synt_IIb"/>
</dbReference>
<comment type="similarity">
    <text evidence="3 12">Belongs to the class-II aminoacyl-tRNA synthetase family. Type-1 seryl-tRNA synthetase subfamily.</text>
</comment>
<name>A0AAD0TYT5_9GAMM</name>
<dbReference type="Proteomes" id="UP000279995">
    <property type="component" value="Chromosome I"/>
</dbReference>
<protein>
    <recommendedName>
        <fullName evidence="12">Serine--tRNA ligase</fullName>
        <ecNumber evidence="12">6.1.1.11</ecNumber>
    </recommendedName>
    <alternativeName>
        <fullName evidence="12">Seryl-tRNA synthetase</fullName>
        <shortName evidence="12">SerRS</shortName>
    </alternativeName>
    <alternativeName>
        <fullName evidence="12">Seryl-tRNA(Ser/Sec) synthetase</fullName>
    </alternativeName>
</protein>
<evidence type="ECO:0000256" key="3">
    <source>
        <dbReference type="ARBA" id="ARBA00010728"/>
    </source>
</evidence>
<keyword evidence="6 12" id="KW-0547">Nucleotide-binding</keyword>
<feature type="binding site" evidence="12 14">
    <location>
        <begin position="270"/>
        <end position="272"/>
    </location>
    <ligand>
        <name>ATP</name>
        <dbReference type="ChEBI" id="CHEBI:30616"/>
    </ligand>
</feature>
<feature type="domain" description="Aminoacyl-transfer RNA synthetases class-II family profile" evidence="15">
    <location>
        <begin position="171"/>
        <end position="418"/>
    </location>
</feature>
<evidence type="ECO:0000256" key="7">
    <source>
        <dbReference type="ARBA" id="ARBA00022840"/>
    </source>
</evidence>
<dbReference type="PANTHER" id="PTHR43697:SF1">
    <property type="entry name" value="SERINE--TRNA LIGASE"/>
    <property type="match status" value="1"/>
</dbReference>
<dbReference type="EC" id="6.1.1.11" evidence="12"/>
<evidence type="ECO:0000313" key="17">
    <source>
        <dbReference type="Proteomes" id="UP000279995"/>
    </source>
</evidence>
<dbReference type="RefSeq" id="WP_121637565.1">
    <property type="nucleotide sequence ID" value="NZ_CP033065.1"/>
</dbReference>
<proteinExistence type="inferred from homology"/>
<feature type="binding site" evidence="12 14">
    <location>
        <begin position="357"/>
        <end position="360"/>
    </location>
    <ligand>
        <name>ATP</name>
        <dbReference type="ChEBI" id="CHEBI:30616"/>
    </ligand>
</feature>
<dbReference type="Gene3D" id="3.30.930.10">
    <property type="entry name" value="Bira Bifunctional Protein, Domain 2"/>
    <property type="match status" value="1"/>
</dbReference>
<evidence type="ECO:0000256" key="4">
    <source>
        <dbReference type="ARBA" id="ARBA00022490"/>
    </source>
</evidence>
<evidence type="ECO:0000256" key="8">
    <source>
        <dbReference type="ARBA" id="ARBA00022917"/>
    </source>
</evidence>
<comment type="pathway">
    <text evidence="2 12">Aminoacyl-tRNA biosynthesis; selenocysteinyl-tRNA(Sec) biosynthesis; L-seryl-tRNA(Sec) from L-serine and tRNA(Sec): step 1/1.</text>
</comment>
<dbReference type="AlphaFoldDB" id="A0AAD0TYT5"/>
<gene>
    <name evidence="12" type="primary">serS</name>
    <name evidence="16" type="ORF">D9T18_08775</name>
</gene>
<feature type="binding site" evidence="13">
    <location>
        <position position="391"/>
    </location>
    <ligand>
        <name>L-serine</name>
        <dbReference type="ChEBI" id="CHEBI:33384"/>
    </ligand>
</feature>
<keyword evidence="5 12" id="KW-0436">Ligase</keyword>
<sequence>MLDSKYLRQDVEQTAARLAARGYELDVAKVTELEEQRKTLQVKTQELQSQRNASAKAIGQAKAKGEDAQPLLDAVANLGSELDATKKAQDEVLNAIDEIALAIPNLPDESVPEGADEDDNVEILTWGTPKKYDFEVKDHVDVGQDLNGLDFEMGVKISGARFTVMRGQVARMHRALTQYMLDTHTDKNGYTEMYVPYLVNSASLYGTSQLPKFAGDLFHTLGLVNDDGEQQAGFSLIPTAEVPLTNSARDEIYDESDLPIRLTAHTPCFRSEAGSYGRDTRGLIRQHQFDKVELVQLVKPEDSMQALEELTGHAEQILQALELPYRKVILCMGDMGFGAAKTYDLEVWLPAQDTYREISSCSNMVDFQARRMQARFRREGAKKPELLHTLNGSGLAVGRTLVAILENYQQADGSVIVPEVLRPYMGGLEVIGKV</sequence>
<evidence type="ECO:0000256" key="6">
    <source>
        <dbReference type="ARBA" id="ARBA00022741"/>
    </source>
</evidence>
<comment type="catalytic activity">
    <reaction evidence="11 12">
        <text>tRNA(Ser) + L-serine + ATP = L-seryl-tRNA(Ser) + AMP + diphosphate + H(+)</text>
        <dbReference type="Rhea" id="RHEA:12292"/>
        <dbReference type="Rhea" id="RHEA-COMP:9669"/>
        <dbReference type="Rhea" id="RHEA-COMP:9703"/>
        <dbReference type="ChEBI" id="CHEBI:15378"/>
        <dbReference type="ChEBI" id="CHEBI:30616"/>
        <dbReference type="ChEBI" id="CHEBI:33019"/>
        <dbReference type="ChEBI" id="CHEBI:33384"/>
        <dbReference type="ChEBI" id="CHEBI:78442"/>
        <dbReference type="ChEBI" id="CHEBI:78533"/>
        <dbReference type="ChEBI" id="CHEBI:456215"/>
        <dbReference type="EC" id="6.1.1.11"/>
    </reaction>
</comment>
<feature type="binding site" evidence="12">
    <location>
        <begin position="239"/>
        <end position="241"/>
    </location>
    <ligand>
        <name>L-serine</name>
        <dbReference type="ChEBI" id="CHEBI:33384"/>
    </ligand>
</feature>
<evidence type="ECO:0000256" key="10">
    <source>
        <dbReference type="ARBA" id="ARBA00047929"/>
    </source>
</evidence>
<dbReference type="GO" id="GO:0005524">
    <property type="term" value="F:ATP binding"/>
    <property type="evidence" value="ECO:0007669"/>
    <property type="project" value="UniProtKB-UniRule"/>
</dbReference>
<evidence type="ECO:0000256" key="1">
    <source>
        <dbReference type="ARBA" id="ARBA00004496"/>
    </source>
</evidence>
<keyword evidence="9 12" id="KW-0030">Aminoacyl-tRNA synthetase</keyword>
<dbReference type="InterPro" id="IPR002317">
    <property type="entry name" value="Ser-tRNA-ligase_type_1"/>
</dbReference>
<dbReference type="InterPro" id="IPR045864">
    <property type="entry name" value="aa-tRNA-synth_II/BPL/LPL"/>
</dbReference>
<evidence type="ECO:0000256" key="2">
    <source>
        <dbReference type="ARBA" id="ARBA00005045"/>
    </source>
</evidence>
<feature type="binding site" evidence="12 13">
    <location>
        <position position="293"/>
    </location>
    <ligand>
        <name>L-serine</name>
        <dbReference type="ChEBI" id="CHEBI:33384"/>
    </ligand>
</feature>
<accession>A0AAD0TYT5</accession>
<keyword evidence="7 12" id="KW-0067">ATP-binding</keyword>
<comment type="caution">
    <text evidence="12">Lacks conserved residue(s) required for the propagation of feature annotation.</text>
</comment>
<dbReference type="GO" id="GO:0005737">
    <property type="term" value="C:cytoplasm"/>
    <property type="evidence" value="ECO:0007669"/>
    <property type="project" value="UniProtKB-SubCell"/>
</dbReference>
<dbReference type="NCBIfam" id="TIGR00414">
    <property type="entry name" value="serS"/>
    <property type="match status" value="1"/>
</dbReference>
<keyword evidence="8 12" id="KW-0648">Protein biosynthesis</keyword>
<dbReference type="InterPro" id="IPR010978">
    <property type="entry name" value="tRNA-bd_arm"/>
</dbReference>
<dbReference type="EMBL" id="CP033065">
    <property type="protein sequence ID" value="AYM86797.1"/>
    <property type="molecule type" value="Genomic_DNA"/>
</dbReference>
<dbReference type="PROSITE" id="PS50862">
    <property type="entry name" value="AA_TRNA_LIGASE_II"/>
    <property type="match status" value="1"/>
</dbReference>
<dbReference type="SUPFAM" id="SSF55681">
    <property type="entry name" value="Class II aaRS and biotin synthetases"/>
    <property type="match status" value="1"/>
</dbReference>
<dbReference type="Pfam" id="PF00587">
    <property type="entry name" value="tRNA-synt_2b"/>
    <property type="match status" value="1"/>
</dbReference>
<dbReference type="InterPro" id="IPR006195">
    <property type="entry name" value="aa-tRNA-synth_II"/>
</dbReference>
<dbReference type="PANTHER" id="PTHR43697">
    <property type="entry name" value="SERYL-TRNA SYNTHETASE"/>
    <property type="match status" value="1"/>
</dbReference>
<dbReference type="PIRSF" id="PIRSF001529">
    <property type="entry name" value="Ser-tRNA-synth_IIa"/>
    <property type="match status" value="1"/>
</dbReference>
<comment type="subunit">
    <text evidence="12">Homodimer. The tRNA molecule binds across the dimer.</text>
</comment>
<feature type="binding site" evidence="12">
    <location>
        <position position="393"/>
    </location>
    <ligand>
        <name>L-serine</name>
        <dbReference type="ChEBI" id="CHEBI:33384"/>
    </ligand>
</feature>
<feature type="binding site" evidence="13">
    <location>
        <position position="270"/>
    </location>
    <ligand>
        <name>L-serine</name>
        <dbReference type="ChEBI" id="CHEBI:33384"/>
    </ligand>
</feature>
<organism evidence="16 17">
    <name type="scientific">Pseudoalteromonas agarivorans</name>
    <dbReference type="NCBI Taxonomy" id="176102"/>
    <lineage>
        <taxon>Bacteria</taxon>
        <taxon>Pseudomonadati</taxon>
        <taxon>Pseudomonadota</taxon>
        <taxon>Gammaproteobacteria</taxon>
        <taxon>Alteromonadales</taxon>
        <taxon>Pseudoalteromonadaceae</taxon>
        <taxon>Pseudoalteromonas</taxon>
    </lineage>
</organism>